<evidence type="ECO:0000313" key="11">
    <source>
        <dbReference type="Proteomes" id="UP000316330"/>
    </source>
</evidence>
<dbReference type="AlphaFoldDB" id="A0A559JAD4"/>
<evidence type="ECO:0000313" key="10">
    <source>
        <dbReference type="EMBL" id="TVX96844.1"/>
    </source>
</evidence>
<feature type="transmembrane region" description="Helical" evidence="8">
    <location>
        <begin position="265"/>
        <end position="290"/>
    </location>
</feature>
<dbReference type="PRINTS" id="PR00164">
    <property type="entry name" value="ABC2TRNSPORT"/>
</dbReference>
<evidence type="ECO:0000256" key="3">
    <source>
        <dbReference type="ARBA" id="ARBA00022448"/>
    </source>
</evidence>
<keyword evidence="4 8" id="KW-1003">Cell membrane</keyword>
<evidence type="ECO:0000256" key="4">
    <source>
        <dbReference type="ARBA" id="ARBA00022475"/>
    </source>
</evidence>
<feature type="transmembrane region" description="Helical" evidence="8">
    <location>
        <begin position="190"/>
        <end position="209"/>
    </location>
</feature>
<evidence type="ECO:0000259" key="9">
    <source>
        <dbReference type="PROSITE" id="PS51012"/>
    </source>
</evidence>
<dbReference type="PROSITE" id="PS51012">
    <property type="entry name" value="ABC_TM2"/>
    <property type="match status" value="1"/>
</dbReference>
<comment type="caution">
    <text evidence="10">The sequence shown here is derived from an EMBL/GenBank/DDBJ whole genome shotgun (WGS) entry which is preliminary data.</text>
</comment>
<organism evidence="10 11">
    <name type="scientific">Cohnella terricola</name>
    <dbReference type="NCBI Taxonomy" id="1289167"/>
    <lineage>
        <taxon>Bacteria</taxon>
        <taxon>Bacillati</taxon>
        <taxon>Bacillota</taxon>
        <taxon>Bacilli</taxon>
        <taxon>Bacillales</taxon>
        <taxon>Paenibacillaceae</taxon>
        <taxon>Cohnella</taxon>
    </lineage>
</organism>
<evidence type="ECO:0000256" key="1">
    <source>
        <dbReference type="ARBA" id="ARBA00004651"/>
    </source>
</evidence>
<feature type="domain" description="ABC transmembrane type-2" evidence="9">
    <location>
        <begin position="153"/>
        <end position="377"/>
    </location>
</feature>
<comment type="subcellular location">
    <subcellularLocation>
        <location evidence="1 8">Cell membrane</location>
        <topology evidence="1 8">Multi-pass membrane protein</topology>
    </subcellularLocation>
</comment>
<dbReference type="PANTHER" id="PTHR30294">
    <property type="entry name" value="MEMBRANE COMPONENT OF ABC TRANSPORTER YHHJ-RELATED"/>
    <property type="match status" value="1"/>
</dbReference>
<dbReference type="InterPro" id="IPR013525">
    <property type="entry name" value="ABC2_TM"/>
</dbReference>
<dbReference type="Proteomes" id="UP000316330">
    <property type="component" value="Unassembled WGS sequence"/>
</dbReference>
<name>A0A559JAD4_9BACL</name>
<feature type="transmembrane region" description="Helical" evidence="8">
    <location>
        <begin position="302"/>
        <end position="320"/>
    </location>
</feature>
<accession>A0A559JAD4</accession>
<feature type="transmembrane region" description="Helical" evidence="8">
    <location>
        <begin position="230"/>
        <end position="253"/>
    </location>
</feature>
<keyword evidence="5 8" id="KW-0812">Transmembrane</keyword>
<evidence type="ECO:0000256" key="2">
    <source>
        <dbReference type="ARBA" id="ARBA00007783"/>
    </source>
</evidence>
<proteinExistence type="inferred from homology"/>
<dbReference type="OrthoDB" id="266913at2"/>
<protein>
    <recommendedName>
        <fullName evidence="8">Transport permease protein</fullName>
    </recommendedName>
</protein>
<dbReference type="Pfam" id="PF12698">
    <property type="entry name" value="ABC2_membrane_3"/>
    <property type="match status" value="1"/>
</dbReference>
<dbReference type="PANTHER" id="PTHR30294:SF45">
    <property type="entry name" value="LINEARMYCIN RESISTANCE PERMEASE PROTEIN LNRN"/>
    <property type="match status" value="1"/>
</dbReference>
<evidence type="ECO:0000256" key="6">
    <source>
        <dbReference type="ARBA" id="ARBA00022989"/>
    </source>
</evidence>
<feature type="transmembrane region" description="Helical" evidence="8">
    <location>
        <begin position="352"/>
        <end position="372"/>
    </location>
</feature>
<dbReference type="InterPro" id="IPR051449">
    <property type="entry name" value="ABC-2_transporter_component"/>
</dbReference>
<dbReference type="InterPro" id="IPR047817">
    <property type="entry name" value="ABC2_TM_bact-type"/>
</dbReference>
<keyword evidence="7 8" id="KW-0472">Membrane</keyword>
<evidence type="ECO:0000256" key="8">
    <source>
        <dbReference type="RuleBase" id="RU361157"/>
    </source>
</evidence>
<dbReference type="RefSeq" id="WP_144705714.1">
    <property type="nucleotide sequence ID" value="NZ_VNJJ01000014.1"/>
</dbReference>
<sequence length="384" mass="42178">MKDVIWLMRRVLRGSLRRKSSWIVYIGLPLVGILISMTLYGNSTGGDLRVGIVNNDGDQVVTQDAIKFIEDLGQIKITLTDEASLREDIAASKLDSGLIFGQGFAAAIRNGDPIAGKVDIVSAKGAQVTAYIRSMLQNYVGNSAAIGRVTQGDASAFDKVYADYRENSFKLNATTIEDTTNMKDMTYQSIGFLVTFMMFSAVNLTELILREKENRTFNRLLSSPLSARSYVLSNVAVNIIILLLQIVLTVFLMKAVFHIDSGIPYTQLVFVLLLFALASIGLSLMIVAFAKSTKAAGAMQNLIITPTCLLSGCFFPMDIMPDSVKKISHFLPQHWLLDSINKLQHGESFGSLGLNFAILIGFAAAFALIAVYRFNRNNDARLFV</sequence>
<keyword evidence="3 8" id="KW-0813">Transport</keyword>
<comment type="similarity">
    <text evidence="2 8">Belongs to the ABC-2 integral membrane protein family.</text>
</comment>
<dbReference type="GO" id="GO:0140359">
    <property type="term" value="F:ABC-type transporter activity"/>
    <property type="evidence" value="ECO:0007669"/>
    <property type="project" value="InterPro"/>
</dbReference>
<dbReference type="EMBL" id="VNJJ01000014">
    <property type="protein sequence ID" value="TVX96844.1"/>
    <property type="molecule type" value="Genomic_DNA"/>
</dbReference>
<evidence type="ECO:0000256" key="5">
    <source>
        <dbReference type="ARBA" id="ARBA00022692"/>
    </source>
</evidence>
<dbReference type="InterPro" id="IPR000412">
    <property type="entry name" value="ABC_2_transport"/>
</dbReference>
<keyword evidence="6 8" id="KW-1133">Transmembrane helix</keyword>
<dbReference type="Gene3D" id="3.40.1710.10">
    <property type="entry name" value="abc type-2 transporter like domain"/>
    <property type="match status" value="1"/>
</dbReference>
<feature type="transmembrane region" description="Helical" evidence="8">
    <location>
        <begin position="21"/>
        <end position="40"/>
    </location>
</feature>
<gene>
    <name evidence="10" type="ORF">FPZ45_19785</name>
</gene>
<reference evidence="10 11" key="1">
    <citation type="submission" date="2019-07" db="EMBL/GenBank/DDBJ databases">
        <authorList>
            <person name="Kim J."/>
        </authorList>
    </citation>
    <scope>NUCLEOTIDE SEQUENCE [LARGE SCALE GENOMIC DNA]</scope>
    <source>
        <strain evidence="10 11">G13</strain>
    </source>
</reference>
<evidence type="ECO:0000256" key="7">
    <source>
        <dbReference type="ARBA" id="ARBA00023136"/>
    </source>
</evidence>
<keyword evidence="11" id="KW-1185">Reference proteome</keyword>
<dbReference type="GO" id="GO:0043190">
    <property type="term" value="C:ATP-binding cassette (ABC) transporter complex"/>
    <property type="evidence" value="ECO:0007669"/>
    <property type="project" value="InterPro"/>
</dbReference>